<keyword evidence="2" id="KW-1185">Reference proteome</keyword>
<accession>A0A4P6JUM1</accession>
<protein>
    <submittedName>
        <fullName evidence="1">Uncharacterized protein</fullName>
    </submittedName>
</protein>
<evidence type="ECO:0000313" key="2">
    <source>
        <dbReference type="Proteomes" id="UP000290365"/>
    </source>
</evidence>
<dbReference type="AlphaFoldDB" id="A0A4P6JUM1"/>
<name>A0A4P6JUM1_KTERU</name>
<dbReference type="KEGG" id="kbs:EPA93_22705"/>
<proteinExistence type="predicted"/>
<dbReference type="Proteomes" id="UP000290365">
    <property type="component" value="Chromosome"/>
</dbReference>
<reference evidence="1 2" key="1">
    <citation type="submission" date="2019-01" db="EMBL/GenBank/DDBJ databases">
        <title>Ktedonosporobacter rubrisoli SCAWS-G2.</title>
        <authorList>
            <person name="Huang Y."/>
            <person name="Yan B."/>
        </authorList>
    </citation>
    <scope>NUCLEOTIDE SEQUENCE [LARGE SCALE GENOMIC DNA]</scope>
    <source>
        <strain evidence="1 2">SCAWS-G2</strain>
    </source>
</reference>
<dbReference type="EMBL" id="CP035758">
    <property type="protein sequence ID" value="QBD78646.1"/>
    <property type="molecule type" value="Genomic_DNA"/>
</dbReference>
<dbReference type="OrthoDB" id="154740at2"/>
<sequence>MVGAEESNRAVCPAGGNLMVRIDLVDEQFGELLKRLQLSENWREIIRRNIVAEALKARVTPESVERMTWKTRL</sequence>
<dbReference type="RefSeq" id="WP_129889699.1">
    <property type="nucleotide sequence ID" value="NZ_CP035758.1"/>
</dbReference>
<organism evidence="1 2">
    <name type="scientific">Ktedonosporobacter rubrisoli</name>
    <dbReference type="NCBI Taxonomy" id="2509675"/>
    <lineage>
        <taxon>Bacteria</taxon>
        <taxon>Bacillati</taxon>
        <taxon>Chloroflexota</taxon>
        <taxon>Ktedonobacteria</taxon>
        <taxon>Ktedonobacterales</taxon>
        <taxon>Ktedonosporobacteraceae</taxon>
        <taxon>Ktedonosporobacter</taxon>
    </lineage>
</organism>
<gene>
    <name evidence="1" type="ORF">EPA93_22705</name>
</gene>
<evidence type="ECO:0000313" key="1">
    <source>
        <dbReference type="EMBL" id="QBD78646.1"/>
    </source>
</evidence>